<proteinExistence type="predicted"/>
<feature type="region of interest" description="Disordered" evidence="1">
    <location>
        <begin position="51"/>
        <end position="73"/>
    </location>
</feature>
<evidence type="ECO:0000313" key="3">
    <source>
        <dbReference type="Proteomes" id="UP000078492"/>
    </source>
</evidence>
<reference evidence="2 3" key="1">
    <citation type="submission" date="2015-09" db="EMBL/GenBank/DDBJ databases">
        <title>Trachymyrmex cornetzi WGS genome.</title>
        <authorList>
            <person name="Nygaard S."/>
            <person name="Hu H."/>
            <person name="Boomsma J."/>
            <person name="Zhang G."/>
        </authorList>
    </citation>
    <scope>NUCLEOTIDE SEQUENCE [LARGE SCALE GENOMIC DNA]</scope>
    <source>
        <strain evidence="2">Tcor2-1</strain>
        <tissue evidence="2">Whole body</tissue>
    </source>
</reference>
<evidence type="ECO:0000256" key="1">
    <source>
        <dbReference type="SAM" id="MobiDB-lite"/>
    </source>
</evidence>
<sequence>WANVGSMSALGCHANHGATSAQPPLADPYLKLKDDPWANVGNMSARGCHINHGATSAQPPIADTDLKTTSGHRRAKVGPTLAICRHAVVISITARRRPNVH</sequence>
<dbReference type="STRING" id="471704.A0A151K3J6"/>
<dbReference type="AlphaFoldDB" id="A0A151K3J6"/>
<name>A0A151K3J6_9HYME</name>
<keyword evidence="3" id="KW-1185">Reference proteome</keyword>
<dbReference type="Proteomes" id="UP000078492">
    <property type="component" value="Unassembled WGS sequence"/>
</dbReference>
<organism evidence="2 3">
    <name type="scientific">Trachymyrmex cornetzi</name>
    <dbReference type="NCBI Taxonomy" id="471704"/>
    <lineage>
        <taxon>Eukaryota</taxon>
        <taxon>Metazoa</taxon>
        <taxon>Ecdysozoa</taxon>
        <taxon>Arthropoda</taxon>
        <taxon>Hexapoda</taxon>
        <taxon>Insecta</taxon>
        <taxon>Pterygota</taxon>
        <taxon>Neoptera</taxon>
        <taxon>Endopterygota</taxon>
        <taxon>Hymenoptera</taxon>
        <taxon>Apocrita</taxon>
        <taxon>Aculeata</taxon>
        <taxon>Formicoidea</taxon>
        <taxon>Formicidae</taxon>
        <taxon>Myrmicinae</taxon>
        <taxon>Trachymyrmex</taxon>
    </lineage>
</organism>
<comment type="caution">
    <text evidence="2">The sequence shown here is derived from an EMBL/GenBank/DDBJ whole genome shotgun (WGS) entry which is preliminary data.</text>
</comment>
<evidence type="ECO:0000313" key="2">
    <source>
        <dbReference type="EMBL" id="KYN50593.1"/>
    </source>
</evidence>
<accession>A0A151K3J6</accession>
<protein>
    <submittedName>
        <fullName evidence="2">Uncharacterized protein</fullName>
    </submittedName>
</protein>
<feature type="non-terminal residue" evidence="2">
    <location>
        <position position="101"/>
    </location>
</feature>
<dbReference type="EMBL" id="LKEY01040893">
    <property type="protein sequence ID" value="KYN50593.1"/>
    <property type="molecule type" value="Genomic_DNA"/>
</dbReference>
<gene>
    <name evidence="2" type="ORF">ALC57_10678</name>
</gene>